<evidence type="ECO:0000313" key="3">
    <source>
        <dbReference type="EMBL" id="SET29546.1"/>
    </source>
</evidence>
<feature type="region of interest" description="Disordered" evidence="1">
    <location>
        <begin position="89"/>
        <end position="112"/>
    </location>
</feature>
<keyword evidence="2" id="KW-0812">Transmembrane</keyword>
<gene>
    <name evidence="3" type="ORF">SAMN04487998_1335</name>
</gene>
<dbReference type="SUPFAM" id="SSF49464">
    <property type="entry name" value="Carboxypeptidase regulatory domain-like"/>
    <property type="match status" value="1"/>
</dbReference>
<dbReference type="Pfam" id="PF13715">
    <property type="entry name" value="CarbopepD_reg_2"/>
    <property type="match status" value="1"/>
</dbReference>
<dbReference type="AlphaFoldDB" id="A0A1I0DDC6"/>
<feature type="compositionally biased region" description="Low complexity" evidence="1">
    <location>
        <begin position="1"/>
        <end position="12"/>
    </location>
</feature>
<organism evidence="3 4">
    <name type="scientific">Hymenobacter actinosclerus</name>
    <dbReference type="NCBI Taxonomy" id="82805"/>
    <lineage>
        <taxon>Bacteria</taxon>
        <taxon>Pseudomonadati</taxon>
        <taxon>Bacteroidota</taxon>
        <taxon>Cytophagia</taxon>
        <taxon>Cytophagales</taxon>
        <taxon>Hymenobacteraceae</taxon>
        <taxon>Hymenobacter</taxon>
    </lineage>
</organism>
<keyword evidence="2" id="KW-0472">Membrane</keyword>
<protein>
    <submittedName>
        <fullName evidence="3">CarboxypepD_reg-like domain-containing protein</fullName>
    </submittedName>
</protein>
<evidence type="ECO:0000256" key="2">
    <source>
        <dbReference type="SAM" id="Phobius"/>
    </source>
</evidence>
<evidence type="ECO:0000313" key="4">
    <source>
        <dbReference type="Proteomes" id="UP000198697"/>
    </source>
</evidence>
<dbReference type="OrthoDB" id="883344at2"/>
<dbReference type="Proteomes" id="UP000198697">
    <property type="component" value="Unassembled WGS sequence"/>
</dbReference>
<dbReference type="InterPro" id="IPR008969">
    <property type="entry name" value="CarboxyPept-like_regulatory"/>
</dbReference>
<dbReference type="EMBL" id="FOHS01000002">
    <property type="protein sequence ID" value="SET29546.1"/>
    <property type="molecule type" value="Genomic_DNA"/>
</dbReference>
<dbReference type="Gene3D" id="2.60.40.1120">
    <property type="entry name" value="Carboxypeptidase-like, regulatory domain"/>
    <property type="match status" value="1"/>
</dbReference>
<dbReference type="STRING" id="82805.SAMN04487998_1335"/>
<dbReference type="RefSeq" id="WP_092769715.1">
    <property type="nucleotide sequence ID" value="NZ_FOHS01000002.1"/>
</dbReference>
<feature type="transmembrane region" description="Helical" evidence="2">
    <location>
        <begin position="36"/>
        <end position="54"/>
    </location>
</feature>
<name>A0A1I0DDC6_9BACT</name>
<evidence type="ECO:0000256" key="1">
    <source>
        <dbReference type="SAM" id="MobiDB-lite"/>
    </source>
</evidence>
<sequence length="245" mass="24821">MDPSTPTTPETTPENEDYSPGMFPDEQELSSGNGRLALIAGGIVAAVLAGYLMLPASITQASSAPELPTPTMELGEASITGTRIADETAPATAATATAAATPADAAKPTPAAAARTAAAARAAANPATAAADNDADEPILAPVVPATPVAVAEPIETAPATLNMTGRVLDENGRPLAGATILLKGSRAATSTDANGNYSLEVPAGTENTLLYGYGGYEDQLLRSRNAKTQVVTLLPKEGTKRRKR</sequence>
<keyword evidence="4" id="KW-1185">Reference proteome</keyword>
<accession>A0A1I0DDC6</accession>
<proteinExistence type="predicted"/>
<reference evidence="4" key="1">
    <citation type="submission" date="2016-10" db="EMBL/GenBank/DDBJ databases">
        <authorList>
            <person name="Varghese N."/>
            <person name="Submissions S."/>
        </authorList>
    </citation>
    <scope>NUCLEOTIDE SEQUENCE [LARGE SCALE GENOMIC DNA]</scope>
    <source>
        <strain evidence="4">DSM 15310</strain>
    </source>
</reference>
<feature type="region of interest" description="Disordered" evidence="1">
    <location>
        <begin position="1"/>
        <end position="22"/>
    </location>
</feature>
<keyword evidence="2" id="KW-1133">Transmembrane helix</keyword>